<dbReference type="Proteomes" id="UP000054166">
    <property type="component" value="Unassembled WGS sequence"/>
</dbReference>
<dbReference type="STRING" id="765440.A0A0C3EW79"/>
<reference evidence="2" key="2">
    <citation type="submission" date="2015-01" db="EMBL/GenBank/DDBJ databases">
        <title>Evolutionary Origins and Diversification of the Mycorrhizal Mutualists.</title>
        <authorList>
            <consortium name="DOE Joint Genome Institute"/>
            <consortium name="Mycorrhizal Genomics Consortium"/>
            <person name="Kohler A."/>
            <person name="Kuo A."/>
            <person name="Nagy L.G."/>
            <person name="Floudas D."/>
            <person name="Copeland A."/>
            <person name="Barry K.W."/>
            <person name="Cichocki N."/>
            <person name="Veneault-Fourrey C."/>
            <person name="LaButti K."/>
            <person name="Lindquist E.A."/>
            <person name="Lipzen A."/>
            <person name="Lundell T."/>
            <person name="Morin E."/>
            <person name="Murat C."/>
            <person name="Riley R."/>
            <person name="Ohm R."/>
            <person name="Sun H."/>
            <person name="Tunlid A."/>
            <person name="Henrissat B."/>
            <person name="Grigoriev I.V."/>
            <person name="Hibbett D.S."/>
            <person name="Martin F."/>
        </authorList>
    </citation>
    <scope>NUCLEOTIDE SEQUENCE [LARGE SCALE GENOMIC DNA]</scope>
    <source>
        <strain evidence="2">F 1598</strain>
    </source>
</reference>
<dbReference type="HOGENOM" id="CLU_183428_0_0_1"/>
<dbReference type="InParanoid" id="A0A0C3EW79"/>
<accession>A0A0C3EW79</accession>
<dbReference type="EMBL" id="KN833166">
    <property type="protein sequence ID" value="KIM72071.1"/>
    <property type="molecule type" value="Genomic_DNA"/>
</dbReference>
<reference evidence="1 2" key="1">
    <citation type="submission" date="2014-04" db="EMBL/GenBank/DDBJ databases">
        <authorList>
            <consortium name="DOE Joint Genome Institute"/>
            <person name="Kuo A."/>
            <person name="Tarkka M."/>
            <person name="Buscot F."/>
            <person name="Kohler A."/>
            <person name="Nagy L.G."/>
            <person name="Floudas D."/>
            <person name="Copeland A."/>
            <person name="Barry K.W."/>
            <person name="Cichocki N."/>
            <person name="Veneault-Fourrey C."/>
            <person name="LaButti K."/>
            <person name="Lindquist E.A."/>
            <person name="Lipzen A."/>
            <person name="Lundell T."/>
            <person name="Morin E."/>
            <person name="Murat C."/>
            <person name="Sun H."/>
            <person name="Tunlid A."/>
            <person name="Henrissat B."/>
            <person name="Grigoriev I.V."/>
            <person name="Hibbett D.S."/>
            <person name="Martin F."/>
            <person name="Nordberg H.P."/>
            <person name="Cantor M.N."/>
            <person name="Hua S.X."/>
        </authorList>
    </citation>
    <scope>NUCLEOTIDE SEQUENCE [LARGE SCALE GENOMIC DNA]</scope>
    <source>
        <strain evidence="1 2">F 1598</strain>
    </source>
</reference>
<sequence length="86" mass="9798">AFQRALPLNLITVLKEIATTCESAAEDIEKRFKRVNNVYFRFNVEQGMQGITLAEWKKLGEVTQHTMQYIQKSAVNQKINAAVEAI</sequence>
<feature type="non-terminal residue" evidence="1">
    <location>
        <position position="86"/>
    </location>
</feature>
<gene>
    <name evidence="1" type="ORF">PILCRDRAFT_38945</name>
</gene>
<proteinExistence type="predicted"/>
<dbReference type="AlphaFoldDB" id="A0A0C3EW79"/>
<name>A0A0C3EW79_PILCF</name>
<evidence type="ECO:0000313" key="2">
    <source>
        <dbReference type="Proteomes" id="UP000054166"/>
    </source>
</evidence>
<organism evidence="1 2">
    <name type="scientific">Piloderma croceum (strain F 1598)</name>
    <dbReference type="NCBI Taxonomy" id="765440"/>
    <lineage>
        <taxon>Eukaryota</taxon>
        <taxon>Fungi</taxon>
        <taxon>Dikarya</taxon>
        <taxon>Basidiomycota</taxon>
        <taxon>Agaricomycotina</taxon>
        <taxon>Agaricomycetes</taxon>
        <taxon>Agaricomycetidae</taxon>
        <taxon>Atheliales</taxon>
        <taxon>Atheliaceae</taxon>
        <taxon>Piloderma</taxon>
    </lineage>
</organism>
<protein>
    <submittedName>
        <fullName evidence="1">Uncharacterized protein</fullName>
    </submittedName>
</protein>
<feature type="non-terminal residue" evidence="1">
    <location>
        <position position="1"/>
    </location>
</feature>
<dbReference type="OrthoDB" id="630895at2759"/>
<keyword evidence="2" id="KW-1185">Reference proteome</keyword>
<evidence type="ECO:0000313" key="1">
    <source>
        <dbReference type="EMBL" id="KIM72071.1"/>
    </source>
</evidence>